<evidence type="ECO:0000313" key="5">
    <source>
        <dbReference type="EMBL" id="EKF19413.1"/>
    </source>
</evidence>
<gene>
    <name evidence="5" type="ORF">NA2_07974</name>
</gene>
<dbReference type="InterPro" id="IPR036388">
    <property type="entry name" value="WH-like_DNA-bd_sf"/>
</dbReference>
<evidence type="ECO:0000256" key="1">
    <source>
        <dbReference type="ARBA" id="ARBA00023015"/>
    </source>
</evidence>
<proteinExistence type="predicted"/>
<keyword evidence="1" id="KW-0805">Transcription regulation</keyword>
<comment type="caution">
    <text evidence="5">The sequence shown here is derived from an EMBL/GenBank/DDBJ whole genome shotgun (WGS) entry which is preliminary data.</text>
</comment>
<dbReference type="eggNOG" id="COG1846">
    <property type="taxonomic scope" value="Bacteria"/>
</dbReference>
<evidence type="ECO:0000256" key="3">
    <source>
        <dbReference type="ARBA" id="ARBA00023163"/>
    </source>
</evidence>
<dbReference type="PRINTS" id="PR00598">
    <property type="entry name" value="HTHMARR"/>
</dbReference>
<accession>K2N5B5</accession>
<evidence type="ECO:0000259" key="4">
    <source>
        <dbReference type="PROSITE" id="PS50995"/>
    </source>
</evidence>
<dbReference type="Pfam" id="PF01047">
    <property type="entry name" value="MarR"/>
    <property type="match status" value="1"/>
</dbReference>
<dbReference type="PANTHER" id="PTHR42756">
    <property type="entry name" value="TRANSCRIPTIONAL REGULATOR, MARR"/>
    <property type="match status" value="1"/>
</dbReference>
<dbReference type="InterPro" id="IPR036390">
    <property type="entry name" value="WH_DNA-bd_sf"/>
</dbReference>
<organism evidence="5 6">
    <name type="scientific">Nitratireductor pacificus pht-3B</name>
    <dbReference type="NCBI Taxonomy" id="391937"/>
    <lineage>
        <taxon>Bacteria</taxon>
        <taxon>Pseudomonadati</taxon>
        <taxon>Pseudomonadota</taxon>
        <taxon>Alphaproteobacteria</taxon>
        <taxon>Hyphomicrobiales</taxon>
        <taxon>Phyllobacteriaceae</taxon>
        <taxon>Nitratireductor</taxon>
    </lineage>
</organism>
<dbReference type="Gene3D" id="1.10.10.10">
    <property type="entry name" value="Winged helix-like DNA-binding domain superfamily/Winged helix DNA-binding domain"/>
    <property type="match status" value="1"/>
</dbReference>
<dbReference type="EMBL" id="AMRM01000007">
    <property type="protein sequence ID" value="EKF19413.1"/>
    <property type="molecule type" value="Genomic_DNA"/>
</dbReference>
<dbReference type="AlphaFoldDB" id="K2N5B5"/>
<dbReference type="GO" id="GO:0003700">
    <property type="term" value="F:DNA-binding transcription factor activity"/>
    <property type="evidence" value="ECO:0007669"/>
    <property type="project" value="InterPro"/>
</dbReference>
<dbReference type="RefSeq" id="WP_008596070.1">
    <property type="nucleotide sequence ID" value="NZ_AMRM01000007.1"/>
</dbReference>
<dbReference type="STRING" id="391937.NA2_07974"/>
<evidence type="ECO:0000256" key="2">
    <source>
        <dbReference type="ARBA" id="ARBA00023125"/>
    </source>
</evidence>
<keyword evidence="6" id="KW-1185">Reference proteome</keyword>
<dbReference type="OrthoDB" id="8228089at2"/>
<keyword evidence="2" id="KW-0238">DNA-binding</keyword>
<name>K2N5B5_9HYPH</name>
<reference evidence="5 6" key="1">
    <citation type="journal article" date="2012" name="J. Bacteriol.">
        <title>Genome Sequence of Nitratireductor pacificus Type Strain pht-3B.</title>
        <authorList>
            <person name="Lai Q."/>
            <person name="Li G."/>
            <person name="Shao Z."/>
        </authorList>
    </citation>
    <scope>NUCLEOTIDE SEQUENCE [LARGE SCALE GENOMIC DNA]</scope>
    <source>
        <strain evidence="6">pht-3B</strain>
    </source>
</reference>
<dbReference type="PANTHER" id="PTHR42756:SF1">
    <property type="entry name" value="TRANSCRIPTIONAL REPRESSOR OF EMRAB OPERON"/>
    <property type="match status" value="1"/>
</dbReference>
<dbReference type="GO" id="GO:0003677">
    <property type="term" value="F:DNA binding"/>
    <property type="evidence" value="ECO:0007669"/>
    <property type="project" value="UniProtKB-KW"/>
</dbReference>
<evidence type="ECO:0000313" key="6">
    <source>
        <dbReference type="Proteomes" id="UP000006786"/>
    </source>
</evidence>
<dbReference type="SUPFAM" id="SSF46785">
    <property type="entry name" value="Winged helix' DNA-binding domain"/>
    <property type="match status" value="1"/>
</dbReference>
<sequence length="147" mass="16309">MSADNKINLGILDKAIGFHINLAYSASHNHFARILGADTLKPGSFAVMTLIHENPGITQVDLARTSGRDKSSITAALRNLEDAGLIRRDRLEDDRRSYASTLTEEGEKAYTRILDKAKIHIDAIDHLIGEEKKKDLINALRKISQMS</sequence>
<dbReference type="PATRIC" id="fig|391937.3.peg.1639"/>
<protein>
    <submittedName>
        <fullName evidence="5">MarR family transcriptional regulator</fullName>
    </submittedName>
</protein>
<dbReference type="Proteomes" id="UP000006786">
    <property type="component" value="Unassembled WGS sequence"/>
</dbReference>
<dbReference type="PROSITE" id="PS50995">
    <property type="entry name" value="HTH_MARR_2"/>
    <property type="match status" value="1"/>
</dbReference>
<dbReference type="InterPro" id="IPR000835">
    <property type="entry name" value="HTH_MarR-typ"/>
</dbReference>
<dbReference type="SMART" id="SM00347">
    <property type="entry name" value="HTH_MARR"/>
    <property type="match status" value="1"/>
</dbReference>
<feature type="domain" description="HTH marR-type" evidence="4">
    <location>
        <begin position="1"/>
        <end position="145"/>
    </location>
</feature>
<keyword evidence="3" id="KW-0804">Transcription</keyword>